<evidence type="ECO:0000259" key="2">
    <source>
        <dbReference type="Pfam" id="PF19493"/>
    </source>
</evidence>
<dbReference type="RefSeq" id="WP_386416074.1">
    <property type="nucleotide sequence ID" value="NZ_JBHSZO010000026.1"/>
</dbReference>
<dbReference type="Proteomes" id="UP001596413">
    <property type="component" value="Unassembled WGS sequence"/>
</dbReference>
<dbReference type="Pfam" id="PF19493">
    <property type="entry name" value="Trypco1"/>
    <property type="match status" value="1"/>
</dbReference>
<dbReference type="NCBIfam" id="NF041216">
    <property type="entry name" value="CU044_2847_fam"/>
    <property type="match status" value="1"/>
</dbReference>
<feature type="region of interest" description="Disordered" evidence="1">
    <location>
        <begin position="113"/>
        <end position="146"/>
    </location>
</feature>
<evidence type="ECO:0000313" key="4">
    <source>
        <dbReference type="Proteomes" id="UP001596413"/>
    </source>
</evidence>
<comment type="caution">
    <text evidence="3">The sequence shown here is derived from an EMBL/GenBank/DDBJ whole genome shotgun (WGS) entry which is preliminary data.</text>
</comment>
<reference evidence="4" key="1">
    <citation type="journal article" date="2019" name="Int. J. Syst. Evol. Microbiol.">
        <title>The Global Catalogue of Microorganisms (GCM) 10K type strain sequencing project: providing services to taxonomists for standard genome sequencing and annotation.</title>
        <authorList>
            <consortium name="The Broad Institute Genomics Platform"/>
            <consortium name="The Broad Institute Genome Sequencing Center for Infectious Disease"/>
            <person name="Wu L."/>
            <person name="Ma J."/>
        </authorList>
    </citation>
    <scope>NUCLEOTIDE SEQUENCE [LARGE SCALE GENOMIC DNA]</scope>
    <source>
        <strain evidence="4">CGMCC 1.13681</strain>
    </source>
</reference>
<evidence type="ECO:0000256" key="1">
    <source>
        <dbReference type="SAM" id="MobiDB-lite"/>
    </source>
</evidence>
<dbReference type="EMBL" id="JBHSZO010000026">
    <property type="protein sequence ID" value="MFC7219879.1"/>
    <property type="molecule type" value="Genomic_DNA"/>
</dbReference>
<organism evidence="3 4">
    <name type="scientific">Streptomyces polyrhachis</name>
    <dbReference type="NCBI Taxonomy" id="1282885"/>
    <lineage>
        <taxon>Bacteria</taxon>
        <taxon>Bacillati</taxon>
        <taxon>Actinomycetota</taxon>
        <taxon>Actinomycetes</taxon>
        <taxon>Kitasatosporales</taxon>
        <taxon>Streptomycetaceae</taxon>
        <taxon>Streptomyces</taxon>
    </lineage>
</organism>
<proteinExistence type="predicted"/>
<name>A0ABW2GGI9_9ACTN</name>
<dbReference type="InterPro" id="IPR045794">
    <property type="entry name" value="Trypco1"/>
</dbReference>
<sequence>MPYEIRELELPDGQLILARVSLAQEAELPGEQSGGEGGAFQDVGARDRLAAWARQLDRLIAGVGRSVHAAALRSAPQEVSATFGVELVAKPGKAVAAVIADAEGKASISVTLTWRPGETCRPERRPPPGAQPHTPPVPAQPPRPAP</sequence>
<protein>
    <submittedName>
        <fullName evidence="3">CU044_2847 family protein</fullName>
    </submittedName>
</protein>
<feature type="domain" description="Trypsin-co-occurring" evidence="2">
    <location>
        <begin position="9"/>
        <end position="115"/>
    </location>
</feature>
<accession>A0ABW2GGI9</accession>
<keyword evidence="4" id="KW-1185">Reference proteome</keyword>
<feature type="compositionally biased region" description="Pro residues" evidence="1">
    <location>
        <begin position="127"/>
        <end position="146"/>
    </location>
</feature>
<evidence type="ECO:0000313" key="3">
    <source>
        <dbReference type="EMBL" id="MFC7219879.1"/>
    </source>
</evidence>
<gene>
    <name evidence="3" type="ORF">ACFQLX_17160</name>
</gene>